<dbReference type="Gene3D" id="2.40.50.140">
    <property type="entry name" value="Nucleic acid-binding proteins"/>
    <property type="match status" value="1"/>
</dbReference>
<dbReference type="EC" id="6.5.1.1" evidence="2"/>
<evidence type="ECO:0000256" key="2">
    <source>
        <dbReference type="ARBA" id="ARBA00012727"/>
    </source>
</evidence>
<dbReference type="EMBL" id="JACHJQ010000007">
    <property type="protein sequence ID" value="MBB4910119.1"/>
    <property type="molecule type" value="Genomic_DNA"/>
</dbReference>
<dbReference type="InterPro" id="IPR012310">
    <property type="entry name" value="DNA_ligase_ATP-dep_cent"/>
</dbReference>
<evidence type="ECO:0000313" key="6">
    <source>
        <dbReference type="EMBL" id="MBB4910119.1"/>
    </source>
</evidence>
<reference evidence="6 7" key="1">
    <citation type="submission" date="2020-08" db="EMBL/GenBank/DDBJ databases">
        <title>Genomic Encyclopedia of Type Strains, Phase III (KMG-III): the genomes of soil and plant-associated and newly described type strains.</title>
        <authorList>
            <person name="Whitman W."/>
        </authorList>
    </citation>
    <scope>NUCLEOTIDE SEQUENCE [LARGE SCALE GENOMIC DNA]</scope>
    <source>
        <strain evidence="6 7">CECT 8960</strain>
    </source>
</reference>
<dbReference type="GO" id="GO:0003910">
    <property type="term" value="F:DNA ligase (ATP) activity"/>
    <property type="evidence" value="ECO:0007669"/>
    <property type="project" value="UniProtKB-EC"/>
</dbReference>
<keyword evidence="7" id="KW-1185">Reference proteome</keyword>
<dbReference type="PANTHER" id="PTHR45674:SF4">
    <property type="entry name" value="DNA LIGASE 1"/>
    <property type="match status" value="1"/>
</dbReference>
<comment type="catalytic activity">
    <reaction evidence="4">
        <text>ATP + (deoxyribonucleotide)n-3'-hydroxyl + 5'-phospho-(deoxyribonucleotide)m = (deoxyribonucleotide)n+m + AMP + diphosphate.</text>
        <dbReference type="EC" id="6.5.1.1"/>
    </reaction>
</comment>
<gene>
    <name evidence="6" type="ORF">FHR82_006377</name>
</gene>
<dbReference type="Gene3D" id="3.30.470.30">
    <property type="entry name" value="DNA ligase/mRNA capping enzyme"/>
    <property type="match status" value="1"/>
</dbReference>
<evidence type="ECO:0000256" key="3">
    <source>
        <dbReference type="ARBA" id="ARBA00022598"/>
    </source>
</evidence>
<proteinExistence type="inferred from homology"/>
<feature type="domain" description="ATP-dependent DNA ligase family profile" evidence="5">
    <location>
        <begin position="106"/>
        <end position="232"/>
    </location>
</feature>
<dbReference type="GO" id="GO:0006281">
    <property type="term" value="P:DNA repair"/>
    <property type="evidence" value="ECO:0007669"/>
    <property type="project" value="InterPro"/>
</dbReference>
<dbReference type="InterPro" id="IPR012340">
    <property type="entry name" value="NA-bd_OB-fold"/>
</dbReference>
<dbReference type="Pfam" id="PF04679">
    <property type="entry name" value="DNA_ligase_A_C"/>
    <property type="match status" value="1"/>
</dbReference>
<dbReference type="Gene3D" id="3.30.1490.70">
    <property type="match status" value="1"/>
</dbReference>
<dbReference type="Pfam" id="PF01068">
    <property type="entry name" value="DNA_ligase_A_M"/>
    <property type="match status" value="1"/>
</dbReference>
<dbReference type="GO" id="GO:0005524">
    <property type="term" value="F:ATP binding"/>
    <property type="evidence" value="ECO:0007669"/>
    <property type="project" value="InterPro"/>
</dbReference>
<dbReference type="PROSITE" id="PS50160">
    <property type="entry name" value="DNA_LIGASE_A3"/>
    <property type="match status" value="1"/>
</dbReference>
<comment type="similarity">
    <text evidence="1">Belongs to the ATP-dependent DNA ligase family.</text>
</comment>
<name>A0A7W7QAQ7_9PSEU</name>
<dbReference type="AlphaFoldDB" id="A0A7W7QAQ7"/>
<dbReference type="InterPro" id="IPR012309">
    <property type="entry name" value="DNA_ligase_ATP-dep_C"/>
</dbReference>
<dbReference type="RefSeq" id="WP_311771358.1">
    <property type="nucleotide sequence ID" value="NZ_JACHJQ010000007.1"/>
</dbReference>
<dbReference type="NCBIfam" id="TIGR02779">
    <property type="entry name" value="NHEJ_ligase_lig"/>
    <property type="match status" value="1"/>
</dbReference>
<dbReference type="SUPFAM" id="SSF56091">
    <property type="entry name" value="DNA ligase/mRNA capping enzyme, catalytic domain"/>
    <property type="match status" value="1"/>
</dbReference>
<dbReference type="Proteomes" id="UP000520767">
    <property type="component" value="Unassembled WGS sequence"/>
</dbReference>
<protein>
    <recommendedName>
        <fullName evidence="2">DNA ligase (ATP)</fullName>
        <ecNumber evidence="2">6.5.1.1</ecNumber>
    </recommendedName>
</protein>
<evidence type="ECO:0000256" key="4">
    <source>
        <dbReference type="ARBA" id="ARBA00034003"/>
    </source>
</evidence>
<comment type="caution">
    <text evidence="6">The sequence shown here is derived from an EMBL/GenBank/DDBJ whole genome shotgun (WGS) entry which is preliminary data.</text>
</comment>
<keyword evidence="3 6" id="KW-0436">Ligase</keyword>
<dbReference type="InterPro" id="IPR014146">
    <property type="entry name" value="LigD_ligase_dom"/>
</dbReference>
<dbReference type="SUPFAM" id="SSF50249">
    <property type="entry name" value="Nucleic acid-binding proteins"/>
    <property type="match status" value="1"/>
</dbReference>
<dbReference type="GO" id="GO:0006310">
    <property type="term" value="P:DNA recombination"/>
    <property type="evidence" value="ECO:0007669"/>
    <property type="project" value="InterPro"/>
</dbReference>
<accession>A0A7W7QAQ7</accession>
<organism evidence="6 7">
    <name type="scientific">Actinophytocola algeriensis</name>
    <dbReference type="NCBI Taxonomy" id="1768010"/>
    <lineage>
        <taxon>Bacteria</taxon>
        <taxon>Bacillati</taxon>
        <taxon>Actinomycetota</taxon>
        <taxon>Actinomycetes</taxon>
        <taxon>Pseudonocardiales</taxon>
        <taxon>Pseudonocardiaceae</taxon>
    </lineage>
</organism>
<evidence type="ECO:0000259" key="5">
    <source>
        <dbReference type="PROSITE" id="PS50160"/>
    </source>
</evidence>
<dbReference type="InterPro" id="IPR050191">
    <property type="entry name" value="ATP-dep_DNA_ligase"/>
</dbReference>
<evidence type="ECO:0000256" key="1">
    <source>
        <dbReference type="ARBA" id="ARBA00007572"/>
    </source>
</evidence>
<dbReference type="CDD" id="cd07906">
    <property type="entry name" value="Adenylation_DNA_ligase_LigD_LigC"/>
    <property type="match status" value="1"/>
</dbReference>
<sequence>MDGVPAPVPPMLAVEGPLPVGSGWAYETKWDGFRCCMRVGPDGRTKLTSRLGNEITGVYPDLHGVLADATGGLPAVFDGELVVLAPNGRPDFQLMQSRHQRGPTAELLRTAPVTYIVFDLLRLGAEVLLTAPYTRRRDLLADLPVSNSHVAVPRHFTADDIDPNELLSIVEEQGLEGLVAKRLESRYHPGQRSRDWLKRPLIKTQEVVVGGWRPGKGNRDNRVGALLLGGHDQDGHLMYIGDVGTGFTERALDEMLNLLIPLTRADSPFHNEVPPDRRRGARWVTPTLVGQVVYRQFTSDGRLRHTAWRGLRHDVLPDQVTTPR</sequence>
<evidence type="ECO:0000313" key="7">
    <source>
        <dbReference type="Proteomes" id="UP000520767"/>
    </source>
</evidence>
<dbReference type="PANTHER" id="PTHR45674">
    <property type="entry name" value="DNA LIGASE 1/3 FAMILY MEMBER"/>
    <property type="match status" value="1"/>
</dbReference>
<dbReference type="CDD" id="cd07971">
    <property type="entry name" value="OBF_DNA_ligase_LigD"/>
    <property type="match status" value="1"/>
</dbReference>